<sequence length="377" mass="41329">MTNEPVEQTHTPIHEQLEAHDEPQAAGGERPLNVAILGAGRIAQSMARTLTMMAADERYRTLVTPYAVASRSAEKARVFARQFGMRTSFGSYRDMLDDPDVDLVYIATPHTLHADQAIACMRAGKHVLVEKPFAVNVDEARHMLDVSASTGRFCGEAMWTRFMPSRLVIDRIVASGKIGALTSVAADLSYPMTHKKRLTDPDLAGGALLDVGVYPLNFIDMVIGEREITDIVTSMTPYPTGVDAQNATTLYYDDGTIANATSSMLCASERGGHIRGTNGYVECTNINNVSAVDVYAADHTPIDHIDMPQQLTGYEYEVAAAVRAIRAGRRDCIEMLHADTLRMLALTDTLRERWGLRYPFESTDAHDDADGDVGTDE</sequence>
<dbReference type="OrthoDB" id="9815825at2"/>
<reference evidence="5 6" key="1">
    <citation type="journal article" date="2017" name="ISME J.">
        <title>Unveiling bifidobacterial biogeography across the mammalian branch of the tree of life.</title>
        <authorList>
            <person name="Milani C."/>
            <person name="Mangifesta M."/>
            <person name="Mancabelli L."/>
            <person name="Lugli G.A."/>
            <person name="James K."/>
            <person name="Duranti S."/>
            <person name="Turroni F."/>
            <person name="Ferrario C."/>
            <person name="Ossiprandi M.C."/>
            <person name="van Sinderen D."/>
            <person name="Ventura M."/>
        </authorList>
    </citation>
    <scope>NUCLEOTIDE SEQUENCE [LARGE SCALE GENOMIC DNA]</scope>
    <source>
        <strain evidence="6">Ham19E</strain>
    </source>
</reference>
<dbReference type="RefSeq" id="WP_095614174.1">
    <property type="nucleotide sequence ID" value="NZ_MVOH01000002.1"/>
</dbReference>
<comment type="caution">
    <text evidence="5">The sequence shown here is derived from an EMBL/GenBank/DDBJ whole genome shotgun (WGS) entry which is preliminary data.</text>
</comment>
<dbReference type="InterPro" id="IPR055170">
    <property type="entry name" value="GFO_IDH_MocA-like_dom"/>
</dbReference>
<dbReference type="InterPro" id="IPR050984">
    <property type="entry name" value="Gfo/Idh/MocA_domain"/>
</dbReference>
<dbReference type="Gene3D" id="3.30.360.10">
    <property type="entry name" value="Dihydrodipicolinate Reductase, domain 2"/>
    <property type="match status" value="1"/>
</dbReference>
<dbReference type="Proteomes" id="UP000218399">
    <property type="component" value="Unassembled WGS sequence"/>
</dbReference>
<dbReference type="GO" id="GO:0000166">
    <property type="term" value="F:nucleotide binding"/>
    <property type="evidence" value="ECO:0007669"/>
    <property type="project" value="InterPro"/>
</dbReference>
<evidence type="ECO:0000256" key="2">
    <source>
        <dbReference type="ARBA" id="ARBA00023002"/>
    </source>
</evidence>
<feature type="domain" description="Gfo/Idh/MocA-like oxidoreductase N-terminal" evidence="3">
    <location>
        <begin position="32"/>
        <end position="154"/>
    </location>
</feature>
<keyword evidence="2" id="KW-0560">Oxidoreductase</keyword>
<evidence type="ECO:0000259" key="3">
    <source>
        <dbReference type="Pfam" id="PF01408"/>
    </source>
</evidence>
<dbReference type="AlphaFoldDB" id="A0A2A2EI17"/>
<organism evidence="5 6">
    <name type="scientific">Bifidobacterium criceti</name>
    <dbReference type="NCBI Taxonomy" id="1960969"/>
    <lineage>
        <taxon>Bacteria</taxon>
        <taxon>Bacillati</taxon>
        <taxon>Actinomycetota</taxon>
        <taxon>Actinomycetes</taxon>
        <taxon>Bifidobacteriales</taxon>
        <taxon>Bifidobacteriaceae</taxon>
        <taxon>Bifidobacterium</taxon>
    </lineage>
</organism>
<name>A0A2A2EI17_9BIFI</name>
<evidence type="ECO:0000256" key="1">
    <source>
        <dbReference type="ARBA" id="ARBA00010928"/>
    </source>
</evidence>
<evidence type="ECO:0000313" key="6">
    <source>
        <dbReference type="Proteomes" id="UP000218399"/>
    </source>
</evidence>
<dbReference type="InterPro" id="IPR036291">
    <property type="entry name" value="NAD(P)-bd_dom_sf"/>
</dbReference>
<evidence type="ECO:0000259" key="4">
    <source>
        <dbReference type="Pfam" id="PF22725"/>
    </source>
</evidence>
<feature type="domain" description="GFO/IDH/MocA-like oxidoreductase" evidence="4">
    <location>
        <begin position="170"/>
        <end position="281"/>
    </location>
</feature>
<comment type="similarity">
    <text evidence="1">Belongs to the Gfo/Idh/MocA family.</text>
</comment>
<keyword evidence="6" id="KW-1185">Reference proteome</keyword>
<evidence type="ECO:0000313" key="5">
    <source>
        <dbReference type="EMBL" id="PAU68894.1"/>
    </source>
</evidence>
<dbReference type="Gene3D" id="3.40.50.720">
    <property type="entry name" value="NAD(P)-binding Rossmann-like Domain"/>
    <property type="match status" value="1"/>
</dbReference>
<gene>
    <name evidence="5" type="ORF">B1526_0087</name>
</gene>
<dbReference type="GO" id="GO:0016491">
    <property type="term" value="F:oxidoreductase activity"/>
    <property type="evidence" value="ECO:0007669"/>
    <property type="project" value="UniProtKB-KW"/>
</dbReference>
<dbReference type="EMBL" id="MVOH01000002">
    <property type="protein sequence ID" value="PAU68894.1"/>
    <property type="molecule type" value="Genomic_DNA"/>
</dbReference>
<accession>A0A2A2EI17</accession>
<dbReference type="InterPro" id="IPR000683">
    <property type="entry name" value="Gfo/Idh/MocA-like_OxRdtase_N"/>
</dbReference>
<dbReference type="SUPFAM" id="SSF51735">
    <property type="entry name" value="NAD(P)-binding Rossmann-fold domains"/>
    <property type="match status" value="1"/>
</dbReference>
<proteinExistence type="inferred from homology"/>
<dbReference type="Pfam" id="PF01408">
    <property type="entry name" value="GFO_IDH_MocA"/>
    <property type="match status" value="1"/>
</dbReference>
<protein>
    <submittedName>
        <fullName evidence="5">NAD-dependent oxidoreductase</fullName>
    </submittedName>
</protein>
<dbReference type="Pfam" id="PF22725">
    <property type="entry name" value="GFO_IDH_MocA_C3"/>
    <property type="match status" value="1"/>
</dbReference>
<dbReference type="PANTHER" id="PTHR22604:SF105">
    <property type="entry name" value="TRANS-1,2-DIHYDROBENZENE-1,2-DIOL DEHYDROGENASE"/>
    <property type="match status" value="1"/>
</dbReference>
<dbReference type="PANTHER" id="PTHR22604">
    <property type="entry name" value="OXIDOREDUCTASES"/>
    <property type="match status" value="1"/>
</dbReference>
<dbReference type="SUPFAM" id="SSF55347">
    <property type="entry name" value="Glyceraldehyde-3-phosphate dehydrogenase-like, C-terminal domain"/>
    <property type="match status" value="1"/>
</dbReference>